<name>A0A7X6HCL0_9MICC</name>
<comment type="caution">
    <text evidence="1">The sequence shown here is derived from an EMBL/GenBank/DDBJ whole genome shotgun (WGS) entry which is preliminary data.</text>
</comment>
<evidence type="ECO:0000313" key="1">
    <source>
        <dbReference type="EMBL" id="NKX54657.1"/>
    </source>
</evidence>
<sequence>MLRRKMPAVSVDNKALAAYLNSHLAGAAAGRRMFHAAKRTWVGTEAAAVLDEIERQVHGERQELKQLMHDLGYRRSLVMALVARAGALAGRVNPVNLLRRGRSTGGQLELELLQSALRGKEALWRTLLELQQALPQLNRRRLAELLERTRRQQDAVAGIMRRTALQRFAK</sequence>
<dbReference type="RefSeq" id="WP_168485994.1">
    <property type="nucleotide sequence ID" value="NZ_JAAZSQ010000006.1"/>
</dbReference>
<reference evidence="1 2" key="1">
    <citation type="submission" date="2020-04" db="EMBL/GenBank/DDBJ databases">
        <title>Arthrobacter sp. nov.</title>
        <authorList>
            <person name="Liu S."/>
        </authorList>
    </citation>
    <scope>NUCLEOTIDE SEQUENCE [LARGE SCALE GENOMIC DNA]</scope>
    <source>
        <strain evidence="1 2">E918</strain>
    </source>
</reference>
<keyword evidence="2" id="KW-1185">Reference proteome</keyword>
<evidence type="ECO:0000313" key="2">
    <source>
        <dbReference type="Proteomes" id="UP000544090"/>
    </source>
</evidence>
<dbReference type="EMBL" id="JAAZSQ010000006">
    <property type="protein sequence ID" value="NKX54657.1"/>
    <property type="molecule type" value="Genomic_DNA"/>
</dbReference>
<organism evidence="1 2">
    <name type="scientific">Arthrobacter mobilis</name>
    <dbReference type="NCBI Taxonomy" id="2724944"/>
    <lineage>
        <taxon>Bacteria</taxon>
        <taxon>Bacillati</taxon>
        <taxon>Actinomycetota</taxon>
        <taxon>Actinomycetes</taxon>
        <taxon>Micrococcales</taxon>
        <taxon>Micrococcaceae</taxon>
        <taxon>Arthrobacter</taxon>
    </lineage>
</organism>
<protein>
    <submittedName>
        <fullName evidence="1">Uncharacterized protein</fullName>
    </submittedName>
</protein>
<gene>
    <name evidence="1" type="ORF">HGG74_08925</name>
</gene>
<dbReference type="AlphaFoldDB" id="A0A7X6HCL0"/>
<proteinExistence type="predicted"/>
<dbReference type="Proteomes" id="UP000544090">
    <property type="component" value="Unassembled WGS sequence"/>
</dbReference>
<accession>A0A7X6HCL0</accession>